<name>A9D1J7_9GAMM</name>
<accession>A9D1J7</accession>
<keyword evidence="3" id="KW-1185">Reference proteome</keyword>
<evidence type="ECO:0000256" key="1">
    <source>
        <dbReference type="SAM" id="Phobius"/>
    </source>
</evidence>
<keyword evidence="1" id="KW-1133">Transmembrane helix</keyword>
<feature type="transmembrane region" description="Helical" evidence="1">
    <location>
        <begin position="33"/>
        <end position="52"/>
    </location>
</feature>
<reference evidence="2 3" key="1">
    <citation type="submission" date="2007-10" db="EMBL/GenBank/DDBJ databases">
        <authorList>
            <person name="Yayanos A."/>
            <person name="Ferriera S."/>
            <person name="Johnson J."/>
            <person name="Kravitz S."/>
            <person name="Halpern A."/>
            <person name="Remington K."/>
            <person name="Beeson K."/>
            <person name="Tran B."/>
            <person name="Rogers Y.-H."/>
            <person name="Friedman R."/>
            <person name="Venter J.C."/>
        </authorList>
    </citation>
    <scope>NUCLEOTIDE SEQUENCE [LARGE SCALE GENOMIC DNA]</scope>
    <source>
        <strain evidence="2 3">KT99</strain>
    </source>
</reference>
<keyword evidence="1" id="KW-0812">Transmembrane</keyword>
<keyword evidence="1" id="KW-0472">Membrane</keyword>
<dbReference type="EMBL" id="ABIC01000006">
    <property type="protein sequence ID" value="EDQ02021.1"/>
    <property type="molecule type" value="Genomic_DNA"/>
</dbReference>
<dbReference type="Proteomes" id="UP000005839">
    <property type="component" value="Unassembled WGS sequence"/>
</dbReference>
<dbReference type="AlphaFoldDB" id="A9D1J7"/>
<proteinExistence type="predicted"/>
<evidence type="ECO:0000313" key="3">
    <source>
        <dbReference type="Proteomes" id="UP000005839"/>
    </source>
</evidence>
<comment type="caution">
    <text evidence="2">The sequence shown here is derived from an EMBL/GenBank/DDBJ whole genome shotgun (WGS) entry which is preliminary data.</text>
</comment>
<protein>
    <submittedName>
        <fullName evidence="2">Uncharacterized protein</fullName>
    </submittedName>
</protein>
<gene>
    <name evidence="2" type="ORF">KT99_08938</name>
</gene>
<sequence length="59" mass="6874">MRIAASTLSKFQQWAKGNIIWIKKKRYPEQSTLGYRYLGVLLLCSGIMGFILEKYFNKA</sequence>
<evidence type="ECO:0000313" key="2">
    <source>
        <dbReference type="EMBL" id="EDQ02021.1"/>
    </source>
</evidence>
<organism evidence="2 3">
    <name type="scientific">Shewanella benthica KT99</name>
    <dbReference type="NCBI Taxonomy" id="314608"/>
    <lineage>
        <taxon>Bacteria</taxon>
        <taxon>Pseudomonadati</taxon>
        <taxon>Pseudomonadota</taxon>
        <taxon>Gammaproteobacteria</taxon>
        <taxon>Alteromonadales</taxon>
        <taxon>Shewanellaceae</taxon>
        <taxon>Shewanella</taxon>
    </lineage>
</organism>